<protein>
    <submittedName>
        <fullName evidence="2">Uncharacterized protein</fullName>
    </submittedName>
</protein>
<accession>A0A2P2Q609</accession>
<evidence type="ECO:0000313" key="2">
    <source>
        <dbReference type="EMBL" id="MBX62404.1"/>
    </source>
</evidence>
<organism evidence="2">
    <name type="scientific">Rhizophora mucronata</name>
    <name type="common">Asiatic mangrove</name>
    <dbReference type="NCBI Taxonomy" id="61149"/>
    <lineage>
        <taxon>Eukaryota</taxon>
        <taxon>Viridiplantae</taxon>
        <taxon>Streptophyta</taxon>
        <taxon>Embryophyta</taxon>
        <taxon>Tracheophyta</taxon>
        <taxon>Spermatophyta</taxon>
        <taxon>Magnoliopsida</taxon>
        <taxon>eudicotyledons</taxon>
        <taxon>Gunneridae</taxon>
        <taxon>Pentapetalae</taxon>
        <taxon>rosids</taxon>
        <taxon>fabids</taxon>
        <taxon>Malpighiales</taxon>
        <taxon>Rhizophoraceae</taxon>
        <taxon>Rhizophora</taxon>
    </lineage>
</organism>
<feature type="region of interest" description="Disordered" evidence="1">
    <location>
        <begin position="1"/>
        <end position="20"/>
    </location>
</feature>
<feature type="compositionally biased region" description="Polar residues" evidence="1">
    <location>
        <begin position="1"/>
        <end position="14"/>
    </location>
</feature>
<dbReference type="AlphaFoldDB" id="A0A2P2Q609"/>
<sequence length="30" mass="3516">MNWNQDGETGNNTRGYKPFPTMQLPYNLLD</sequence>
<name>A0A2P2Q609_RHIMU</name>
<dbReference type="EMBL" id="GGEC01081920">
    <property type="protein sequence ID" value="MBX62404.1"/>
    <property type="molecule type" value="Transcribed_RNA"/>
</dbReference>
<evidence type="ECO:0000256" key="1">
    <source>
        <dbReference type="SAM" id="MobiDB-lite"/>
    </source>
</evidence>
<reference evidence="2" key="1">
    <citation type="submission" date="2018-02" db="EMBL/GenBank/DDBJ databases">
        <title>Rhizophora mucronata_Transcriptome.</title>
        <authorList>
            <person name="Meera S.P."/>
            <person name="Sreeshan A."/>
            <person name="Augustine A."/>
        </authorList>
    </citation>
    <scope>NUCLEOTIDE SEQUENCE</scope>
    <source>
        <tissue evidence="2">Leaf</tissue>
    </source>
</reference>
<proteinExistence type="predicted"/>